<evidence type="ECO:0000313" key="2">
    <source>
        <dbReference type="EMBL" id="TCL12362.1"/>
    </source>
</evidence>
<reference evidence="3" key="1">
    <citation type="submission" date="2017-09" db="EMBL/GenBank/DDBJ databases">
        <authorList>
            <person name="Varghese N."/>
            <person name="Submissions S."/>
        </authorList>
    </citation>
    <scope>NUCLEOTIDE SEQUENCE [LARGE SCALE GENOMIC DNA]</scope>
    <source>
        <strain evidence="3">WG-1MB</strain>
    </source>
</reference>
<dbReference type="RefSeq" id="WP_096711960.1">
    <property type="nucleotide sequence ID" value="NZ_OBDR01000003.1"/>
</dbReference>
<gene>
    <name evidence="2" type="ORF">C7960_1610</name>
    <name evidence="1" type="ORF">SAMN06295989_10331</name>
</gene>
<reference evidence="1" key="2">
    <citation type="submission" date="2017-09" db="EMBL/GenBank/DDBJ databases">
        <authorList>
            <person name="Ehlers B."/>
            <person name="Leendertz F.H."/>
        </authorList>
    </citation>
    <scope>NUCLEOTIDE SEQUENCE [LARGE SCALE GENOMIC DNA]</scope>
    <source>
        <strain evidence="1">WG-1MB</strain>
    </source>
</reference>
<dbReference type="EMBL" id="OBDR01000003">
    <property type="protein sequence ID" value="SNY06111.1"/>
    <property type="molecule type" value="Genomic_DNA"/>
</dbReference>
<dbReference type="Proteomes" id="UP000295404">
    <property type="component" value="Unassembled WGS sequence"/>
</dbReference>
<accession>A0A285F7C9</accession>
<protein>
    <submittedName>
        <fullName evidence="1">Uncharacterized protein</fullName>
    </submittedName>
</protein>
<dbReference type="Proteomes" id="UP000217726">
    <property type="component" value="Unassembled WGS sequence"/>
</dbReference>
<evidence type="ECO:0000313" key="4">
    <source>
        <dbReference type="Proteomes" id="UP000295404"/>
    </source>
</evidence>
<dbReference type="EMBL" id="SMMS01000001">
    <property type="protein sequence ID" value="TCL12362.1"/>
    <property type="molecule type" value="Genomic_DNA"/>
</dbReference>
<evidence type="ECO:0000313" key="3">
    <source>
        <dbReference type="Proteomes" id="UP000217726"/>
    </source>
</evidence>
<dbReference type="AlphaFoldDB" id="A0A285F7C9"/>
<organism evidence="1 3">
    <name type="scientific">Methanohalophilus euhalobius</name>
    <dbReference type="NCBI Taxonomy" id="51203"/>
    <lineage>
        <taxon>Archaea</taxon>
        <taxon>Methanobacteriati</taxon>
        <taxon>Methanobacteriota</taxon>
        <taxon>Stenosarchaea group</taxon>
        <taxon>Methanomicrobia</taxon>
        <taxon>Methanosarcinales</taxon>
        <taxon>Methanosarcinaceae</taxon>
        <taxon>Methanohalophilus</taxon>
    </lineage>
</organism>
<keyword evidence="3" id="KW-1185">Reference proteome</keyword>
<sequence>MANIKVNENILGTIREEANDKLVADFLIELMYEEVEHPGHWHWKNTYRSKIREYTKMREKHEN</sequence>
<proteinExistence type="predicted"/>
<name>A0A285F7C9_9EURY</name>
<reference evidence="2 4" key="3">
    <citation type="submission" date="2019-03" db="EMBL/GenBank/DDBJ databases">
        <title>Subsurface microbial communities from deep shales in Ohio and West Virginia, USA.</title>
        <authorList>
            <person name="Wrighton K."/>
        </authorList>
    </citation>
    <scope>NUCLEOTIDE SEQUENCE [LARGE SCALE GENOMIC DNA]</scope>
    <source>
        <strain evidence="2 4">WG1_MB</strain>
    </source>
</reference>
<evidence type="ECO:0000313" key="1">
    <source>
        <dbReference type="EMBL" id="SNY06111.1"/>
    </source>
</evidence>